<reference evidence="5 6" key="1">
    <citation type="submission" date="2018-11" db="EMBL/GenBank/DDBJ databases">
        <title>Haplotype-resolved cattle genomes.</title>
        <authorList>
            <person name="Low W.Y."/>
            <person name="Tearle R."/>
            <person name="Bickhart D.M."/>
            <person name="Rosen B.D."/>
            <person name="Koren S."/>
            <person name="Rhie A."/>
            <person name="Hiendleder S."/>
            <person name="Phillippy A.M."/>
            <person name="Smith T.P.L."/>
            <person name="Williams J.L."/>
        </authorList>
    </citation>
    <scope>NUCLEOTIDE SEQUENCE [LARGE SCALE GENOMIC DNA]</scope>
</reference>
<evidence type="ECO:0000259" key="4">
    <source>
        <dbReference type="SMART" id="SM01386"/>
    </source>
</evidence>
<dbReference type="Gene3D" id="4.10.860.130">
    <property type="match status" value="1"/>
</dbReference>
<keyword evidence="6" id="KW-1185">Reference proteome</keyword>
<dbReference type="STRING" id="30522.A0A4W2EZL4"/>
<evidence type="ECO:0000313" key="6">
    <source>
        <dbReference type="Proteomes" id="UP000314981"/>
    </source>
</evidence>
<dbReference type="PANTHER" id="PTHR11885:SF17">
    <property type="entry name" value="RIBOSOMAL PROTEIN S13_S15 N-TERMINAL DOMAIN-CONTAINING PROTEIN"/>
    <property type="match status" value="1"/>
</dbReference>
<dbReference type="AlphaFoldDB" id="A0A4W2EZL4"/>
<dbReference type="GO" id="GO:0005730">
    <property type="term" value="C:nucleolus"/>
    <property type="evidence" value="ECO:0007669"/>
    <property type="project" value="TreeGrafter"/>
</dbReference>
<evidence type="ECO:0000256" key="1">
    <source>
        <dbReference type="ARBA" id="ARBA00008434"/>
    </source>
</evidence>
<accession>A0A4W2EZL4</accession>
<evidence type="ECO:0000256" key="2">
    <source>
        <dbReference type="ARBA" id="ARBA00022980"/>
    </source>
</evidence>
<dbReference type="Pfam" id="PF08069">
    <property type="entry name" value="Ribosomal_S13_N"/>
    <property type="match status" value="1"/>
</dbReference>
<name>A0A4W2EZL4_BOBOX</name>
<dbReference type="PANTHER" id="PTHR11885">
    <property type="entry name" value="RIBOSOMAL PROTEIN S15P/S13E"/>
    <property type="match status" value="1"/>
</dbReference>
<dbReference type="Proteomes" id="UP000314981">
    <property type="component" value="Chromosome 1"/>
</dbReference>
<dbReference type="GO" id="GO:0006412">
    <property type="term" value="P:translation"/>
    <property type="evidence" value="ECO:0007669"/>
    <property type="project" value="InterPro"/>
</dbReference>
<comment type="similarity">
    <text evidence="1">Belongs to the universal ribosomal protein uS15 family.</text>
</comment>
<feature type="domain" description="Small ribosomal subunit protein uS15 N-terminal" evidence="4">
    <location>
        <begin position="1"/>
        <end position="60"/>
    </location>
</feature>
<dbReference type="Ensembl" id="ENSBIXT00000039882.1">
    <property type="protein sequence ID" value="ENSBIXP00000042208.1"/>
    <property type="gene ID" value="ENSBIXG00000026324.1"/>
</dbReference>
<organism evidence="5 6">
    <name type="scientific">Bos indicus x Bos taurus</name>
    <name type="common">Hybrid cattle</name>
    <dbReference type="NCBI Taxonomy" id="30522"/>
    <lineage>
        <taxon>Eukaryota</taxon>
        <taxon>Metazoa</taxon>
        <taxon>Chordata</taxon>
        <taxon>Craniata</taxon>
        <taxon>Vertebrata</taxon>
        <taxon>Euteleostomi</taxon>
        <taxon>Mammalia</taxon>
        <taxon>Eutheria</taxon>
        <taxon>Laurasiatheria</taxon>
        <taxon>Artiodactyla</taxon>
        <taxon>Ruminantia</taxon>
        <taxon>Pecora</taxon>
        <taxon>Bovidae</taxon>
        <taxon>Bovinae</taxon>
        <taxon>Bos</taxon>
    </lineage>
</organism>
<dbReference type="InterPro" id="IPR012606">
    <property type="entry name" value="Ribosomal_uS15_N"/>
</dbReference>
<dbReference type="GO" id="GO:0022627">
    <property type="term" value="C:cytosolic small ribosomal subunit"/>
    <property type="evidence" value="ECO:0007669"/>
    <property type="project" value="TreeGrafter"/>
</dbReference>
<dbReference type="SMR" id="A0A4W2EZL4"/>
<dbReference type="GO" id="GO:0070181">
    <property type="term" value="F:small ribosomal subunit rRNA binding"/>
    <property type="evidence" value="ECO:0007669"/>
    <property type="project" value="TreeGrafter"/>
</dbReference>
<keyword evidence="3" id="KW-0687">Ribonucleoprotein</keyword>
<reference evidence="5" key="3">
    <citation type="submission" date="2025-09" db="UniProtKB">
        <authorList>
            <consortium name="Ensembl"/>
        </authorList>
    </citation>
    <scope>IDENTIFICATION</scope>
</reference>
<evidence type="ECO:0000256" key="3">
    <source>
        <dbReference type="ARBA" id="ARBA00023274"/>
    </source>
</evidence>
<protein>
    <recommendedName>
        <fullName evidence="4">Small ribosomal subunit protein uS15 N-terminal domain-containing protein</fullName>
    </recommendedName>
</protein>
<dbReference type="GO" id="GO:0003735">
    <property type="term" value="F:structural constituent of ribosome"/>
    <property type="evidence" value="ECO:0007669"/>
    <property type="project" value="InterPro"/>
</dbReference>
<dbReference type="SMART" id="SM01386">
    <property type="entry name" value="Ribosomal_S13_N"/>
    <property type="match status" value="1"/>
</dbReference>
<reference evidence="5" key="2">
    <citation type="submission" date="2025-08" db="UniProtKB">
        <authorList>
            <consortium name="Ensembl"/>
        </authorList>
    </citation>
    <scope>IDENTIFICATION</scope>
</reference>
<dbReference type="OMA" id="SHWALPY"/>
<dbReference type="InterPro" id="IPR023029">
    <property type="entry name" value="Ribosomal_uS15_arc_euk"/>
</dbReference>
<evidence type="ECO:0000313" key="5">
    <source>
        <dbReference type="Ensembl" id="ENSBIXP00000042208.1"/>
    </source>
</evidence>
<proteinExistence type="inferred from homology"/>
<keyword evidence="2" id="KW-0689">Ribosomal protein</keyword>
<sequence>MGCMHAPRKGLSQLVLSPRHRVPTWLKLTPEVMKEQTYKLVKKSLTPSRIGVVLRDSHAVTQYIL</sequence>